<keyword evidence="5" id="KW-0032">Aminotransferase</keyword>
<evidence type="ECO:0000256" key="2">
    <source>
        <dbReference type="ARBA" id="ARBA00008954"/>
    </source>
</evidence>
<dbReference type="NCBIfam" id="NF004767">
    <property type="entry name" value="PRK06105.1"/>
    <property type="match status" value="1"/>
</dbReference>
<dbReference type="GO" id="GO:0008483">
    <property type="term" value="F:transaminase activity"/>
    <property type="evidence" value="ECO:0007669"/>
    <property type="project" value="UniProtKB-KW"/>
</dbReference>
<name>A0ABV8UF73_9PROT</name>
<dbReference type="InterPro" id="IPR005814">
    <property type="entry name" value="Aminotrans_3"/>
</dbReference>
<dbReference type="PROSITE" id="PS00600">
    <property type="entry name" value="AA_TRANSFER_CLASS_3"/>
    <property type="match status" value="1"/>
</dbReference>
<dbReference type="SUPFAM" id="SSF53383">
    <property type="entry name" value="PLP-dependent transferases"/>
    <property type="match status" value="1"/>
</dbReference>
<accession>A0ABV8UF73</accession>
<protein>
    <submittedName>
        <fullName evidence="5">Aspartate aminotransferase family protein</fullName>
    </submittedName>
</protein>
<evidence type="ECO:0000256" key="3">
    <source>
        <dbReference type="ARBA" id="ARBA00022898"/>
    </source>
</evidence>
<comment type="cofactor">
    <cofactor evidence="1">
        <name>pyridoxal 5'-phosphate</name>
        <dbReference type="ChEBI" id="CHEBI:597326"/>
    </cofactor>
</comment>
<dbReference type="PANTHER" id="PTHR43094:SF1">
    <property type="entry name" value="AMINOTRANSFERASE CLASS-III"/>
    <property type="match status" value="1"/>
</dbReference>
<dbReference type="NCBIfam" id="NF005682">
    <property type="entry name" value="PRK07480.1"/>
    <property type="match status" value="1"/>
</dbReference>
<reference evidence="6" key="1">
    <citation type="journal article" date="2019" name="Int. J. Syst. Evol. Microbiol.">
        <title>The Global Catalogue of Microorganisms (GCM) 10K type strain sequencing project: providing services to taxonomists for standard genome sequencing and annotation.</title>
        <authorList>
            <consortium name="The Broad Institute Genomics Platform"/>
            <consortium name="The Broad Institute Genome Sequencing Center for Infectious Disease"/>
            <person name="Wu L."/>
            <person name="Ma J."/>
        </authorList>
    </citation>
    <scope>NUCLEOTIDE SEQUENCE [LARGE SCALE GENOMIC DNA]</scope>
    <source>
        <strain evidence="6">CECT 8472</strain>
    </source>
</reference>
<sequence>MTEELNRNSTARWRDLDVRHHLNPFSDYRTLKTRDGGSRIIVRGEGVHLYDSEGQQILDGMAGLWCVNLGYGREELARSAYDQMLELPYYNSFFKTATPPTVELAEKLAELAPGDLDYVFYGSSGSESNDSVVRMARFYWQKAGKPEKSNFISRTYAYHGSTMASASLGGMKPMQQGYGLPLEGFHHVTPPYWYDFGGDLSPEEFGLQAARAVEEKILELGPETVAAFIGEPIMGAGGVLMPPESYWPEVQRICRKYDVLLVADEVICGFGRTGHMFGSERFGIEPDMMTLAKGITSGYLPLSAVMVSAHIAGKLIEQGGEFAHGYTYSGHPAACAVALANISLLEQEDLVRRTHEETGPHLKARLQELLDHPLVGEVRSEGLIGAVELVKDKQARSRWDDKSTAGQICRDHCFASNIILRAVRDTMVFSPPLIIEMSQIDQLVDGLRASLDRTAAELGRA</sequence>
<dbReference type="PANTHER" id="PTHR43094">
    <property type="entry name" value="AMINOTRANSFERASE"/>
    <property type="match status" value="1"/>
</dbReference>
<dbReference type="PIRSF" id="PIRSF000521">
    <property type="entry name" value="Transaminase_4ab_Lys_Orn"/>
    <property type="match status" value="1"/>
</dbReference>
<evidence type="ECO:0000313" key="5">
    <source>
        <dbReference type="EMBL" id="MFC4349927.1"/>
    </source>
</evidence>
<gene>
    <name evidence="5" type="ORF">ACFOW6_00060</name>
</gene>
<evidence type="ECO:0000313" key="6">
    <source>
        <dbReference type="Proteomes" id="UP001595799"/>
    </source>
</evidence>
<evidence type="ECO:0000256" key="1">
    <source>
        <dbReference type="ARBA" id="ARBA00001933"/>
    </source>
</evidence>
<dbReference type="InterPro" id="IPR015421">
    <property type="entry name" value="PyrdxlP-dep_Trfase_major"/>
</dbReference>
<comment type="similarity">
    <text evidence="2 4">Belongs to the class-III pyridoxal-phosphate-dependent aminotransferase family.</text>
</comment>
<evidence type="ECO:0000256" key="4">
    <source>
        <dbReference type="RuleBase" id="RU003560"/>
    </source>
</evidence>
<keyword evidence="5" id="KW-0808">Transferase</keyword>
<dbReference type="Gene3D" id="3.40.640.10">
    <property type="entry name" value="Type I PLP-dependent aspartate aminotransferase-like (Major domain)"/>
    <property type="match status" value="1"/>
</dbReference>
<dbReference type="Gene3D" id="3.90.1150.10">
    <property type="entry name" value="Aspartate Aminotransferase, domain 1"/>
    <property type="match status" value="1"/>
</dbReference>
<comment type="caution">
    <text evidence="5">The sequence shown here is derived from an EMBL/GenBank/DDBJ whole genome shotgun (WGS) entry which is preliminary data.</text>
</comment>
<dbReference type="InterPro" id="IPR015422">
    <property type="entry name" value="PyrdxlP-dep_Trfase_small"/>
</dbReference>
<dbReference type="InterPro" id="IPR049704">
    <property type="entry name" value="Aminotrans_3_PPA_site"/>
</dbReference>
<organism evidence="5 6">
    <name type="scientific">Fodinicurvata halophila</name>
    <dbReference type="NCBI Taxonomy" id="1419723"/>
    <lineage>
        <taxon>Bacteria</taxon>
        <taxon>Pseudomonadati</taxon>
        <taxon>Pseudomonadota</taxon>
        <taxon>Alphaproteobacteria</taxon>
        <taxon>Rhodospirillales</taxon>
        <taxon>Rhodovibrionaceae</taxon>
        <taxon>Fodinicurvata</taxon>
    </lineage>
</organism>
<dbReference type="InterPro" id="IPR015424">
    <property type="entry name" value="PyrdxlP-dep_Trfase"/>
</dbReference>
<dbReference type="Pfam" id="PF00202">
    <property type="entry name" value="Aminotran_3"/>
    <property type="match status" value="1"/>
</dbReference>
<dbReference type="Proteomes" id="UP001595799">
    <property type="component" value="Unassembled WGS sequence"/>
</dbReference>
<dbReference type="RefSeq" id="WP_382419885.1">
    <property type="nucleotide sequence ID" value="NZ_JBHSCW010000001.1"/>
</dbReference>
<proteinExistence type="inferred from homology"/>
<keyword evidence="6" id="KW-1185">Reference proteome</keyword>
<dbReference type="CDD" id="cd00610">
    <property type="entry name" value="OAT_like"/>
    <property type="match status" value="1"/>
</dbReference>
<keyword evidence="3 4" id="KW-0663">Pyridoxal phosphate</keyword>
<dbReference type="EMBL" id="JBHSCW010000001">
    <property type="protein sequence ID" value="MFC4349927.1"/>
    <property type="molecule type" value="Genomic_DNA"/>
</dbReference>